<gene>
    <name evidence="1" type="ORF">GCM10011374_38210</name>
</gene>
<dbReference type="EMBL" id="BMEQ01000037">
    <property type="protein sequence ID" value="GGG70037.1"/>
    <property type="molecule type" value="Genomic_DNA"/>
</dbReference>
<protein>
    <submittedName>
        <fullName evidence="1">Uncharacterized protein</fullName>
    </submittedName>
</protein>
<evidence type="ECO:0000313" key="1">
    <source>
        <dbReference type="EMBL" id="GGG70037.1"/>
    </source>
</evidence>
<evidence type="ECO:0000313" key="2">
    <source>
        <dbReference type="Proteomes" id="UP000638848"/>
    </source>
</evidence>
<dbReference type="AlphaFoldDB" id="A0A917H7I8"/>
<reference evidence="1" key="1">
    <citation type="journal article" date="2014" name="Int. J. Syst. Evol. Microbiol.">
        <title>Complete genome sequence of Corynebacterium casei LMG S-19264T (=DSM 44701T), isolated from a smear-ripened cheese.</title>
        <authorList>
            <consortium name="US DOE Joint Genome Institute (JGI-PGF)"/>
            <person name="Walter F."/>
            <person name="Albersmeier A."/>
            <person name="Kalinowski J."/>
            <person name="Ruckert C."/>
        </authorList>
    </citation>
    <scope>NUCLEOTIDE SEQUENCE</scope>
    <source>
        <strain evidence="1">CGMCC 1.12187</strain>
    </source>
</reference>
<dbReference type="RefSeq" id="WP_188540104.1">
    <property type="nucleotide sequence ID" value="NZ_BMEQ01000037.1"/>
</dbReference>
<comment type="caution">
    <text evidence="1">The sequence shown here is derived from an EMBL/GenBank/DDBJ whole genome shotgun (WGS) entry which is preliminary data.</text>
</comment>
<organism evidence="1 2">
    <name type="scientific">Kocuria dechangensis</name>
    <dbReference type="NCBI Taxonomy" id="1176249"/>
    <lineage>
        <taxon>Bacteria</taxon>
        <taxon>Bacillati</taxon>
        <taxon>Actinomycetota</taxon>
        <taxon>Actinomycetes</taxon>
        <taxon>Micrococcales</taxon>
        <taxon>Micrococcaceae</taxon>
        <taxon>Kocuria</taxon>
    </lineage>
</organism>
<sequence length="92" mass="10040">MVPHLDLVEGTPWLRRLRVRGSRVITPTGTPGPPIPDDFTGPLITLHPDPATLEAAEQVRKARGIVAVSGNDDWLRPWVATHQPERLGGVPL</sequence>
<proteinExistence type="predicted"/>
<keyword evidence="2" id="KW-1185">Reference proteome</keyword>
<accession>A0A917H7I8</accession>
<dbReference type="Proteomes" id="UP000638848">
    <property type="component" value="Unassembled WGS sequence"/>
</dbReference>
<reference evidence="1" key="2">
    <citation type="submission" date="2020-09" db="EMBL/GenBank/DDBJ databases">
        <authorList>
            <person name="Sun Q."/>
            <person name="Zhou Y."/>
        </authorList>
    </citation>
    <scope>NUCLEOTIDE SEQUENCE</scope>
    <source>
        <strain evidence="1">CGMCC 1.12187</strain>
    </source>
</reference>
<name>A0A917H7I8_9MICC</name>